<evidence type="ECO:0000313" key="6">
    <source>
        <dbReference type="EMBL" id="NHK27176.1"/>
    </source>
</evidence>
<dbReference type="Pfam" id="PF12833">
    <property type="entry name" value="HTH_18"/>
    <property type="match status" value="1"/>
</dbReference>
<dbReference type="Gene3D" id="1.10.10.60">
    <property type="entry name" value="Homeodomain-like"/>
    <property type="match status" value="1"/>
</dbReference>
<proteinExistence type="predicted"/>
<dbReference type="PROSITE" id="PS00041">
    <property type="entry name" value="HTH_ARAC_FAMILY_1"/>
    <property type="match status" value="1"/>
</dbReference>
<name>A0A8J3A2S6_9PROT</name>
<dbReference type="AlphaFoldDB" id="A0A8J3A2S6"/>
<dbReference type="InterPro" id="IPR050204">
    <property type="entry name" value="AraC_XylS_family_regulators"/>
</dbReference>
<evidence type="ECO:0000313" key="8">
    <source>
        <dbReference type="Proteomes" id="UP000818603"/>
    </source>
</evidence>
<keyword evidence="3" id="KW-0804">Transcription</keyword>
<dbReference type="SMART" id="SM00342">
    <property type="entry name" value="HTH_ARAC"/>
    <property type="match status" value="1"/>
</dbReference>
<accession>A0A8J3A2S6</accession>
<dbReference type="RefSeq" id="WP_155137957.1">
    <property type="nucleotide sequence ID" value="NZ_BMGZ01000001.1"/>
</dbReference>
<dbReference type="GO" id="GO:0043565">
    <property type="term" value="F:sequence-specific DNA binding"/>
    <property type="evidence" value="ECO:0007669"/>
    <property type="project" value="InterPro"/>
</dbReference>
<dbReference type="InterPro" id="IPR018060">
    <property type="entry name" value="HTH_AraC"/>
</dbReference>
<sequence length="295" mass="31950">MAGHRWRDNELIDFAGTGSSRGFVPSARLEAGGVTLARGQLAANDGVALGAAQITIAVIESACVSLEWYPPGTDPQRHFLLPNSAQILSAGRPCRSRWAGRPTILAVAFDDALIEQLRIETGLQDETPVGSRLGLRDPDIDTIIAKLRLELDFGGWSGRGFLASIGIVLAVHLLRHYRGGRPAHTSGGLSDRRLRRVAGFIETHLGDEINQAELAGLAALSPHHFASAFRRSAGVAPHRYVLERRIAHARALLAGSEATITTIAHGLGFASHGHFSESFRRMVGVTPSRYRERRR</sequence>
<dbReference type="PRINTS" id="PR00032">
    <property type="entry name" value="HTHARAC"/>
</dbReference>
<dbReference type="SUPFAM" id="SSF46689">
    <property type="entry name" value="Homeodomain-like"/>
    <property type="match status" value="2"/>
</dbReference>
<dbReference type="InterPro" id="IPR020449">
    <property type="entry name" value="Tscrpt_reg_AraC-type_HTH"/>
</dbReference>
<organism evidence="5 7">
    <name type="scientific">Aquisalinus luteolus</name>
    <dbReference type="NCBI Taxonomy" id="1566827"/>
    <lineage>
        <taxon>Bacteria</taxon>
        <taxon>Pseudomonadati</taxon>
        <taxon>Pseudomonadota</taxon>
        <taxon>Alphaproteobacteria</taxon>
        <taxon>Parvularculales</taxon>
        <taxon>Parvularculaceae</taxon>
        <taxon>Aquisalinus</taxon>
    </lineage>
</organism>
<feature type="domain" description="HTH araC/xylS-type" evidence="4">
    <location>
        <begin position="195"/>
        <end position="293"/>
    </location>
</feature>
<dbReference type="PROSITE" id="PS01124">
    <property type="entry name" value="HTH_ARAC_FAMILY_2"/>
    <property type="match status" value="1"/>
</dbReference>
<dbReference type="EMBL" id="BMGZ01000001">
    <property type="protein sequence ID" value="GGH94627.1"/>
    <property type="molecule type" value="Genomic_DNA"/>
</dbReference>
<reference evidence="5" key="3">
    <citation type="submission" date="2020-09" db="EMBL/GenBank/DDBJ databases">
        <authorList>
            <person name="Sun Q."/>
            <person name="Zhou Y."/>
        </authorList>
    </citation>
    <scope>NUCLEOTIDE SEQUENCE</scope>
    <source>
        <strain evidence="5">CGMCC 1.14984</strain>
    </source>
</reference>
<comment type="caution">
    <text evidence="5">The sequence shown here is derived from an EMBL/GenBank/DDBJ whole genome shotgun (WGS) entry which is preliminary data.</text>
</comment>
<dbReference type="Proteomes" id="UP000818603">
    <property type="component" value="Unassembled WGS sequence"/>
</dbReference>
<reference evidence="5" key="1">
    <citation type="journal article" date="2014" name="Int. J. Syst. Evol. Microbiol.">
        <title>Complete genome sequence of Corynebacterium casei LMG S-19264T (=DSM 44701T), isolated from a smear-ripened cheese.</title>
        <authorList>
            <consortium name="US DOE Joint Genome Institute (JGI-PGF)"/>
            <person name="Walter F."/>
            <person name="Albersmeier A."/>
            <person name="Kalinowski J."/>
            <person name="Ruckert C."/>
        </authorList>
    </citation>
    <scope>NUCLEOTIDE SEQUENCE</scope>
    <source>
        <strain evidence="5">CGMCC 1.14984</strain>
    </source>
</reference>
<evidence type="ECO:0000256" key="3">
    <source>
        <dbReference type="ARBA" id="ARBA00023163"/>
    </source>
</evidence>
<dbReference type="GO" id="GO:0003700">
    <property type="term" value="F:DNA-binding transcription factor activity"/>
    <property type="evidence" value="ECO:0007669"/>
    <property type="project" value="InterPro"/>
</dbReference>
<dbReference type="Proteomes" id="UP000621856">
    <property type="component" value="Unassembled WGS sequence"/>
</dbReference>
<dbReference type="PANTHER" id="PTHR46796">
    <property type="entry name" value="HTH-TYPE TRANSCRIPTIONAL ACTIVATOR RHAS-RELATED"/>
    <property type="match status" value="1"/>
</dbReference>
<reference evidence="6 8" key="2">
    <citation type="submission" date="2020-02" db="EMBL/GenBank/DDBJ databases">
        <title>Genome sequence of Parvularcula flava strain NH6-79.</title>
        <authorList>
            <person name="Abdul Karim M.H."/>
            <person name="Lam M.Q."/>
            <person name="Chen S.J."/>
            <person name="Yahya A."/>
            <person name="Shahir S."/>
            <person name="Shamsir M.S."/>
            <person name="Chong C.S."/>
        </authorList>
    </citation>
    <scope>NUCLEOTIDE SEQUENCE [LARGE SCALE GENOMIC DNA]</scope>
    <source>
        <strain evidence="6 8">NH6-79</strain>
    </source>
</reference>
<keyword evidence="2" id="KW-0238">DNA-binding</keyword>
<evidence type="ECO:0000256" key="2">
    <source>
        <dbReference type="ARBA" id="ARBA00023125"/>
    </source>
</evidence>
<evidence type="ECO:0000256" key="1">
    <source>
        <dbReference type="ARBA" id="ARBA00023015"/>
    </source>
</evidence>
<dbReference type="EMBL" id="VCJR02000001">
    <property type="protein sequence ID" value="NHK27176.1"/>
    <property type="molecule type" value="Genomic_DNA"/>
</dbReference>
<gene>
    <name evidence="6" type="ORF">FF098_004580</name>
    <name evidence="5" type="ORF">GCM10011355_09260</name>
</gene>
<dbReference type="InterPro" id="IPR009057">
    <property type="entry name" value="Homeodomain-like_sf"/>
</dbReference>
<dbReference type="PANTHER" id="PTHR46796:SF6">
    <property type="entry name" value="ARAC SUBFAMILY"/>
    <property type="match status" value="1"/>
</dbReference>
<keyword evidence="8" id="KW-1185">Reference proteome</keyword>
<evidence type="ECO:0000259" key="4">
    <source>
        <dbReference type="PROSITE" id="PS01124"/>
    </source>
</evidence>
<evidence type="ECO:0000313" key="7">
    <source>
        <dbReference type="Proteomes" id="UP000621856"/>
    </source>
</evidence>
<protein>
    <submittedName>
        <fullName evidence="6">Helix-turn-helix transcriptional regulator</fullName>
    </submittedName>
</protein>
<evidence type="ECO:0000313" key="5">
    <source>
        <dbReference type="EMBL" id="GGH94627.1"/>
    </source>
</evidence>
<keyword evidence="1" id="KW-0805">Transcription regulation</keyword>
<dbReference type="InterPro" id="IPR018062">
    <property type="entry name" value="HTH_AraC-typ_CS"/>
</dbReference>